<comment type="caution">
    <text evidence="6">The sequence shown here is derived from an EMBL/GenBank/DDBJ whole genome shotgun (WGS) entry which is preliminary data.</text>
</comment>
<dbReference type="PROSITE" id="PS00211">
    <property type="entry name" value="ABC_TRANSPORTER_1"/>
    <property type="match status" value="1"/>
</dbReference>
<feature type="domain" description="ABC transporter" evidence="5">
    <location>
        <begin position="2"/>
        <end position="229"/>
    </location>
</feature>
<dbReference type="Pfam" id="PF00005">
    <property type="entry name" value="ABC_tran"/>
    <property type="match status" value="1"/>
</dbReference>
<evidence type="ECO:0000256" key="3">
    <source>
        <dbReference type="ARBA" id="ARBA00022741"/>
    </source>
</evidence>
<dbReference type="GO" id="GO:0016887">
    <property type="term" value="F:ATP hydrolysis activity"/>
    <property type="evidence" value="ECO:0007669"/>
    <property type="project" value="InterPro"/>
</dbReference>
<dbReference type="GO" id="GO:0005524">
    <property type="term" value="F:ATP binding"/>
    <property type="evidence" value="ECO:0007669"/>
    <property type="project" value="UniProtKB-KW"/>
</dbReference>
<dbReference type="OrthoDB" id="9780828at2"/>
<dbReference type="Proteomes" id="UP000272117">
    <property type="component" value="Unassembled WGS sequence"/>
</dbReference>
<evidence type="ECO:0000256" key="1">
    <source>
        <dbReference type="ARBA" id="ARBA00005417"/>
    </source>
</evidence>
<dbReference type="InterPro" id="IPR003439">
    <property type="entry name" value="ABC_transporter-like_ATP-bd"/>
</dbReference>
<dbReference type="InterPro" id="IPR027417">
    <property type="entry name" value="P-loop_NTPase"/>
</dbReference>
<evidence type="ECO:0000259" key="5">
    <source>
        <dbReference type="PROSITE" id="PS50893"/>
    </source>
</evidence>
<name>A0A3M9MZ38_9BACT</name>
<organism evidence="6 7">
    <name type="scientific">Rufibacter latericius</name>
    <dbReference type="NCBI Taxonomy" id="2487040"/>
    <lineage>
        <taxon>Bacteria</taxon>
        <taxon>Pseudomonadati</taxon>
        <taxon>Bacteroidota</taxon>
        <taxon>Cytophagia</taxon>
        <taxon>Cytophagales</taxon>
        <taxon>Hymenobacteraceae</taxon>
        <taxon>Rufibacter</taxon>
    </lineage>
</organism>
<dbReference type="PANTHER" id="PTHR43335:SF4">
    <property type="entry name" value="ABC TRANSPORTER, ATP-BINDING PROTEIN"/>
    <property type="match status" value="1"/>
</dbReference>
<proteinExistence type="inferred from homology"/>
<evidence type="ECO:0000313" key="7">
    <source>
        <dbReference type="Proteomes" id="UP000272117"/>
    </source>
</evidence>
<keyword evidence="2" id="KW-0813">Transport</keyword>
<keyword evidence="3" id="KW-0547">Nucleotide-binding</keyword>
<evidence type="ECO:0000313" key="6">
    <source>
        <dbReference type="EMBL" id="RNI30746.1"/>
    </source>
</evidence>
<dbReference type="InterPro" id="IPR003593">
    <property type="entry name" value="AAA+_ATPase"/>
</dbReference>
<gene>
    <name evidence="6" type="ORF">EFB08_04305</name>
</gene>
<dbReference type="AlphaFoldDB" id="A0A3M9MZ38"/>
<protein>
    <submittedName>
        <fullName evidence="6">ABC transporter ATP-binding protein</fullName>
    </submittedName>
</protein>
<dbReference type="PROSITE" id="PS50893">
    <property type="entry name" value="ABC_TRANSPORTER_2"/>
    <property type="match status" value="1"/>
</dbReference>
<reference evidence="6 7" key="1">
    <citation type="submission" date="2018-11" db="EMBL/GenBank/DDBJ databases">
        <title>Rufibacter latericius sp. nov., isolated from water in Baiyang Lake.</title>
        <authorList>
            <person name="Yang Y."/>
        </authorList>
    </citation>
    <scope>NUCLEOTIDE SEQUENCE [LARGE SCALE GENOMIC DNA]</scope>
    <source>
        <strain evidence="6 7">R-22-1c-1</strain>
    </source>
</reference>
<dbReference type="PANTHER" id="PTHR43335">
    <property type="entry name" value="ABC TRANSPORTER, ATP-BINDING PROTEIN"/>
    <property type="match status" value="1"/>
</dbReference>
<dbReference type="InterPro" id="IPR017871">
    <property type="entry name" value="ABC_transporter-like_CS"/>
</dbReference>
<accession>A0A3M9MZ38</accession>
<dbReference type="SUPFAM" id="SSF52540">
    <property type="entry name" value="P-loop containing nucleoside triphosphate hydrolases"/>
    <property type="match status" value="1"/>
</dbReference>
<keyword evidence="4 6" id="KW-0067">ATP-binding</keyword>
<dbReference type="Gene3D" id="3.40.50.300">
    <property type="entry name" value="P-loop containing nucleotide triphosphate hydrolases"/>
    <property type="match status" value="1"/>
</dbReference>
<dbReference type="EMBL" id="RJJD01000002">
    <property type="protein sequence ID" value="RNI30746.1"/>
    <property type="molecule type" value="Genomic_DNA"/>
</dbReference>
<evidence type="ECO:0000256" key="2">
    <source>
        <dbReference type="ARBA" id="ARBA00022448"/>
    </source>
</evidence>
<keyword evidence="7" id="KW-1185">Reference proteome</keyword>
<sequence>MISTHQLTFRYGAREILQRLDLEVPEGCIYGFLGPNGAGKTTTIRLLLGLLKQTEGSVQLFGQDLTEHRVQILQRVGALIETPSLYKHLSGKDNLEVMRRFLGVKKTRIAQVLDIVRLKSDAHRPVREYSLGMCQRLGIALALLSDPSLLILDEPTNGLDPSGIKEMRELLKELNQEHGKTIFLSSHLLSEIEKTVSHLGIIHQGQLLFQGGVQELKQGMLQARTLEVEVDNVLLAKELLLSQEYAVETLDLQRVRLAVQEKDEAAAINHMLVLGGVSVMGLTCATRSLEEVFLSLTESSEVTPTKVLVPTLQV</sequence>
<evidence type="ECO:0000256" key="4">
    <source>
        <dbReference type="ARBA" id="ARBA00022840"/>
    </source>
</evidence>
<dbReference type="SMART" id="SM00382">
    <property type="entry name" value="AAA"/>
    <property type="match status" value="1"/>
</dbReference>
<comment type="similarity">
    <text evidence="1">Belongs to the ABC transporter superfamily.</text>
</comment>